<sequence>MGGIRIISTNTVKAASHNTRAIELTPWDLQLLLVDPIQKGLLFHKPKNFSQNIQHLKASLSRTLDFFPPLAGRLATIEHDEDNTLSFFINCNNAGVLFVHAKADGVTLSDVKDSLYVPRDLVNYFFPLNGVKNFQGTSKPLLAVQVTELVDGVFIGCTINHTVVDGTSFWHFFNSWSEISRGSSDHVSKSPVLQRWFLDEINRPIRIPFSKLEDQVSGKFIDNIPTPNNLKERVFCFSKEKVAQLKAKASAEIENTNTKISSLQAVLAHLWRSIVRGSKYSSDEETSYRLLIGARPRMKPPLPQQYFGNAVQAATVTMKAGEVRERGLGFVAWEMNKMVALHTEEKLRSFLECWVQEPKLLTEDNMAANALVTSSSPRFNVYGNDFGWGRPVGVRSGAGNKSHGKITVFAGVEEGSIDIEVCLLAETLEAMGNDSEFMDVVTLTVGGGGGDEVGVGGCGSCGGGDGGCGGGGGGGSGNVVVAVVLVVEVVVDVEVLEEVVIVVVVAEDEEDDVVVVVVVAVAVVVVVQVVELDVEVEVVSFSKMNYGILGIKKIH</sequence>
<dbReference type="InterPro" id="IPR023213">
    <property type="entry name" value="CAT-like_dom_sf"/>
</dbReference>
<dbReference type="Pfam" id="PF02458">
    <property type="entry name" value="Transferase"/>
    <property type="match status" value="1"/>
</dbReference>
<dbReference type="Gene3D" id="3.30.559.10">
    <property type="entry name" value="Chloramphenicol acetyltransferase-like domain"/>
    <property type="match status" value="2"/>
</dbReference>
<accession>A0A6J5VIA6</accession>
<organism evidence="2 3">
    <name type="scientific">Prunus armeniaca</name>
    <name type="common">Apricot</name>
    <name type="synonym">Armeniaca vulgaris</name>
    <dbReference type="NCBI Taxonomy" id="36596"/>
    <lineage>
        <taxon>Eukaryota</taxon>
        <taxon>Viridiplantae</taxon>
        <taxon>Streptophyta</taxon>
        <taxon>Embryophyta</taxon>
        <taxon>Tracheophyta</taxon>
        <taxon>Spermatophyta</taxon>
        <taxon>Magnoliopsida</taxon>
        <taxon>eudicotyledons</taxon>
        <taxon>Gunneridae</taxon>
        <taxon>Pentapetalae</taxon>
        <taxon>rosids</taxon>
        <taxon>fabids</taxon>
        <taxon>Rosales</taxon>
        <taxon>Rosaceae</taxon>
        <taxon>Amygdaloideae</taxon>
        <taxon>Amygdaleae</taxon>
        <taxon>Prunus</taxon>
    </lineage>
</organism>
<dbReference type="EMBL" id="CAEKDK010000007">
    <property type="protein sequence ID" value="CAB4287387.1"/>
    <property type="molecule type" value="Genomic_DNA"/>
</dbReference>
<proteinExistence type="predicted"/>
<evidence type="ECO:0000313" key="2">
    <source>
        <dbReference type="EMBL" id="CAB4287387.1"/>
    </source>
</evidence>
<protein>
    <recommendedName>
        <fullName evidence="4">Acetyltransferase</fullName>
    </recommendedName>
</protein>
<reference evidence="2 3" key="1">
    <citation type="submission" date="2020-05" db="EMBL/GenBank/DDBJ databases">
        <authorList>
            <person name="Campoy J."/>
            <person name="Schneeberger K."/>
            <person name="Spophaly S."/>
        </authorList>
    </citation>
    <scope>NUCLEOTIDE SEQUENCE [LARGE SCALE GENOMIC DNA]</scope>
    <source>
        <strain evidence="2">PruArmRojPasFocal</strain>
    </source>
</reference>
<dbReference type="GO" id="GO:0016740">
    <property type="term" value="F:transferase activity"/>
    <property type="evidence" value="ECO:0007669"/>
    <property type="project" value="UniProtKB-KW"/>
</dbReference>
<dbReference type="Proteomes" id="UP000507222">
    <property type="component" value="Unassembled WGS sequence"/>
</dbReference>
<name>A0A6J5VIA6_PRUAR</name>
<dbReference type="InterPro" id="IPR051283">
    <property type="entry name" value="Sec_Metabolite_Acyltrans"/>
</dbReference>
<dbReference type="PANTHER" id="PTHR31896:SF43">
    <property type="entry name" value="PROTEIN ENHANCED PSEUDOMONAS SUSCEPTIBILITY 1"/>
    <property type="match status" value="1"/>
</dbReference>
<keyword evidence="1" id="KW-0808">Transferase</keyword>
<dbReference type="PANTHER" id="PTHR31896">
    <property type="entry name" value="FAMILY REGULATORY PROTEIN, PUTATIVE (AFU_ORTHOLOGUE AFUA_3G14730)-RELATED"/>
    <property type="match status" value="1"/>
</dbReference>
<evidence type="ECO:0000313" key="3">
    <source>
        <dbReference type="Proteomes" id="UP000507222"/>
    </source>
</evidence>
<dbReference type="AlphaFoldDB" id="A0A6J5VIA6"/>
<evidence type="ECO:0008006" key="4">
    <source>
        <dbReference type="Google" id="ProtNLM"/>
    </source>
</evidence>
<evidence type="ECO:0000256" key="1">
    <source>
        <dbReference type="ARBA" id="ARBA00022679"/>
    </source>
</evidence>
<gene>
    <name evidence="2" type="ORF">CURHAP_LOCUS45319</name>
</gene>